<reference evidence="4" key="1">
    <citation type="submission" date="2016-10" db="EMBL/GenBank/DDBJ databases">
        <authorList>
            <person name="Benchimol M."/>
            <person name="Almeida L.G."/>
            <person name="Vasconcelos A.T."/>
            <person name="Perreira-Neves A."/>
            <person name="Rosa I.A."/>
            <person name="Tasca T."/>
            <person name="Bogo M.R."/>
            <person name="de Souza W."/>
        </authorList>
    </citation>
    <scope>NUCLEOTIDE SEQUENCE [LARGE SCALE GENOMIC DNA]</scope>
    <source>
        <strain evidence="4">K</strain>
    </source>
</reference>
<dbReference type="InterPro" id="IPR015943">
    <property type="entry name" value="WD40/YVTN_repeat-like_dom_sf"/>
</dbReference>
<dbReference type="Gene3D" id="2.130.10.10">
    <property type="entry name" value="YVTN repeat-like/Quinoprotein amine dehydrogenase"/>
    <property type="match status" value="1"/>
</dbReference>
<keyword evidence="1" id="KW-0863">Zinc-finger</keyword>
<dbReference type="PROSITE" id="PS50119">
    <property type="entry name" value="ZF_BBOX"/>
    <property type="match status" value="1"/>
</dbReference>
<feature type="region of interest" description="Disordered" evidence="2">
    <location>
        <begin position="1876"/>
        <end position="1980"/>
    </location>
</feature>
<dbReference type="SUPFAM" id="SSF50978">
    <property type="entry name" value="WD40 repeat-like"/>
    <property type="match status" value="1"/>
</dbReference>
<proteinExistence type="predicted"/>
<evidence type="ECO:0000313" key="5">
    <source>
        <dbReference type="Proteomes" id="UP000179807"/>
    </source>
</evidence>
<evidence type="ECO:0000256" key="1">
    <source>
        <dbReference type="PROSITE-ProRule" id="PRU00024"/>
    </source>
</evidence>
<name>A0A1J4KA80_9EUKA</name>
<gene>
    <name evidence="4" type="ORF">TRFO_23489</name>
</gene>
<feature type="compositionally biased region" description="Polar residues" evidence="2">
    <location>
        <begin position="1894"/>
        <end position="1910"/>
    </location>
</feature>
<keyword evidence="5" id="KW-1185">Reference proteome</keyword>
<evidence type="ECO:0000313" key="4">
    <source>
        <dbReference type="EMBL" id="OHT08123.1"/>
    </source>
</evidence>
<protein>
    <recommendedName>
        <fullName evidence="3">B box-type domain-containing protein</fullName>
    </recommendedName>
</protein>
<comment type="caution">
    <text evidence="4">The sequence shown here is derived from an EMBL/GenBank/DDBJ whole genome shotgun (WGS) entry which is preliminary data.</text>
</comment>
<dbReference type="GO" id="GO:0008270">
    <property type="term" value="F:zinc ion binding"/>
    <property type="evidence" value="ECO:0007669"/>
    <property type="project" value="UniProtKB-KW"/>
</dbReference>
<feature type="compositionally biased region" description="Basic and acidic residues" evidence="2">
    <location>
        <begin position="1924"/>
        <end position="1962"/>
    </location>
</feature>
<feature type="domain" description="B box-type" evidence="3">
    <location>
        <begin position="2647"/>
        <end position="2690"/>
    </location>
</feature>
<dbReference type="Proteomes" id="UP000179807">
    <property type="component" value="Unassembled WGS sequence"/>
</dbReference>
<dbReference type="InterPro" id="IPR036322">
    <property type="entry name" value="WD40_repeat_dom_sf"/>
</dbReference>
<feature type="compositionally biased region" description="Low complexity" evidence="2">
    <location>
        <begin position="1963"/>
        <end position="1974"/>
    </location>
</feature>
<dbReference type="GeneID" id="94837887"/>
<evidence type="ECO:0000256" key="2">
    <source>
        <dbReference type="SAM" id="MobiDB-lite"/>
    </source>
</evidence>
<dbReference type="OrthoDB" id="10263272at2759"/>
<dbReference type="InterPro" id="IPR000315">
    <property type="entry name" value="Znf_B-box"/>
</dbReference>
<dbReference type="CDD" id="cd00065">
    <property type="entry name" value="FYVE_like_SF"/>
    <property type="match status" value="1"/>
</dbReference>
<dbReference type="EMBL" id="MLAK01000677">
    <property type="protein sequence ID" value="OHT08123.1"/>
    <property type="molecule type" value="Genomic_DNA"/>
</dbReference>
<keyword evidence="1" id="KW-0479">Metal-binding</keyword>
<dbReference type="VEuPathDB" id="TrichDB:TRFO_23489"/>
<dbReference type="RefSeq" id="XP_068361259.1">
    <property type="nucleotide sequence ID" value="XM_068503183.1"/>
</dbReference>
<accession>A0A1J4KA80</accession>
<keyword evidence="1" id="KW-0862">Zinc</keyword>
<sequence>MTDEKRFKNLHLNNLLKRDNIRQLKETIDELMIEKGSDFFQNSYIHLLTLFESFMVEESNPNIIAYCSTWVSNAIFDFIPSICQSLICLIQTLRILPKIDSVSTKSPPVCIFNLFLSSIEFSSQQKQIIQLSTNYFTHLFQNLEFATSFIEENGFQIILNEIICKAVIPDVENFVDFVLDLVKIPESQSNSTIFAEFVSLFNSQRIPKENSYFAARFIAKIFRKFTFLNFDATLLFVNDGGLKVIAQIFKLINSRQVAQIISFFLTSLDFSTKKEPNLVFCHWLSQICFQMPLIQEIVFPLIIPYISNNTTQLKDINNEFPFSLWLTDFRRPLNEVIEIAYAVNQYCPEMTSNLLQYLLPITDSNYNDIFNIINEQLKTGYINTKKLAEFGFLETFVINIESSILTQLFCDNDFPEVTKQVFLHSSFCQPQVLLAILQSDIPFDVVSNFLISSPTVENIKAILADRSTQTCQLFLITFDQHVEVCENFIAAGGLEWLNEIDFSYFVPLLGSLVVQKRFPEVDDFILSLPSLHKLFSLPSSEIEKIVYGMNSTTPSPIRVPSLFHLIPAPKYIDPYNAYVLGDSSYVNNGYECPLITQIGNRYISPQHINQLLSRPYEIGRFCDLKFDHFPLFQFFKGCDSLQFDEQFKAVSFWFKYHNPCDTPVFSSGSVKLHLNFHTPTNTHTKSHSHVQTNVQSDSELYESYLVLSDDENYEKVKINPEIWNHVILYEEDSLRNNRICLKLNGVNEIHINKTKSLASTISSTLSSSSMMFKYASFEFLGSGLFFLGSAIRFYKTSYSDVNSLIRNGPGWINQEKSTDKIYTPYGFTKEAKSVPNNCYGVPYFGFPFHFISSKRMISLLTFLVNSRSQSQFDSIFEILLCINKIIANKADTFWTHMIRSMKDTSFVSKEILHKALESISGIKDNRSILSSILFDNDIWKYVNNELIVEVLFDEFKTTIWSNIPDFEVFMSTIVLQNPESQKIVDILLQNHEKIPNLITWVVSFLGSAHVLDSQVITWELILARSDSNVSHTILNSLIKFLNSHTVKKVARWINFENLCGLIAVSPKPLASHFFELMFSIESINPGYIEINDIIIYAIAPLAMFPAVWGYTSSLLETHNDKFLPLLLSLVWSTSLFLINSDNRNDERVMRIINNYEYGIKTCIYHISSILSSKKCMSILNHWFPLIFNFRVLFNIIIGNESMIDDIHLEISTLSDYGDTKSEGMSTNVATDTNNSYTQPCSCKNKVPEPSSPYHFMFDLILSIYSSIGSEIPHSNEFFDRISYDWLSKSTLLEFIAKLFLTASSSQFNSLLNSIFLSDPFFHHSCGSIFIPSITSKVLQQNPSSNHFLKVFLEYLIYAIAEKCFLDTGALLLNDLFRAFQKSCSCIDLFMTLFYGLISYCNPSTHCDIIEIITANISDFSSFVIKSNTSNAFLYTVYLFSKNNLANFSNFIQKMSNYLINQQNHYIITLIENKEIQNDHKVYYQLSKSFETCLSKFEDINKSIIKRMKNNHFTSEIMNLSRNVTKAKYKSNCHWYGEAREYQKRCKILDSTFLLIEEKMQWERFISAMHDESASESSFNPKCFHLSPRCLPMMPPQILTPSLFAPLVNKKKKKSHLSSSISAPIQFLGNGGQINKRRKTIVSRFNKSKKEDAQFSLIVPNSSRQISLEDTKYSESSFSSFDDGSDKIDESDKNLLFNSSEDNSLASDDFISQGNDEIDTNDSIIDKDCFYFEERPNAHTNYHNKNISRKNVNNSKLIGSHLNCAQNISSNYRPYSPNTIGRNNFINGDKKEIKSIDGEEDYIKIDMDDKSHSRWSVNLKGASILSPGSVPKRLASPQIHHAHKMIDDMNDTPNPSFFELGSNQVIQNSSVKVNCQRVKNIPPIPMPRKRRPSKDTSQNALYSNDDNYFTQKDNEHNRGKNSSISDEKLTDMFSEFEKTDHQDDNQNKKDVEKNIEIDDEKLINENGNANSTDNSNNDDDFPSKKFRSALIWQYRHHTNSLATSQDSSIIKPKDSFLSHFNNDQNCLFYTSGFLRRHELRIPSVIFVFSKTLLILTYSSLTEENDIELQPIIDNLSLHMFLESVFLRHWGETHLFASHIVIRVPVSSLICIKKIATQQNSIAFWSFKAGHFLLEISLNSFMKFTEFMVQARDNACSLLPESLIINDPSADKFILQKNLENGRTFCDLNAYPFYPGYPPYEKLFPSEIETSLMLSSVLPFSYINFHNKLKTRLETHLDDKSDPFETNMKIDSIPVNFAFTPEFHARDNFKGVSRRIMFSNIKYPKKSSQRRFTTDLRVLDSGDYENGVKQGEGNVSNEISKYINFRDALYDKENVRKWLKYHFNDDNYTPYNISHIGDIDLTHYCQQLNIKLAKDTIPQFIHNEGISFLPQLSSRVCSNSSIHVEKGSLTLILTHLTNKKTQFDHYFTFASSLDVSSNGLFLSIDFEFGLTRIWRIIYEDKHPISLRSLSDFNWSTKPASKISGMNFICASMFKNDVVLWEIMNGTVHRRLKFSTKVTSIAIDDEFGAVWVATVGIYYFITLNGQQLASMEFQNDVITVMTPIQLTFADPNRYVICGTETGEVFIATPRIKNGGIDIKKLPSQHGKAIKSIIIHPSRKSFLTVDEDGFVFNWTASGLLSQPLCFNFYECAHCKSSPKTFCQSCGRVVCHNCMKEADHQRMCIMCCAHHYFVI</sequence>
<organism evidence="4 5">
    <name type="scientific">Tritrichomonas foetus</name>
    <dbReference type="NCBI Taxonomy" id="1144522"/>
    <lineage>
        <taxon>Eukaryota</taxon>
        <taxon>Metamonada</taxon>
        <taxon>Parabasalia</taxon>
        <taxon>Tritrichomonadida</taxon>
        <taxon>Tritrichomonadidae</taxon>
        <taxon>Tritrichomonas</taxon>
    </lineage>
</organism>
<evidence type="ECO:0000259" key="3">
    <source>
        <dbReference type="PROSITE" id="PS50119"/>
    </source>
</evidence>